<sequence length="265" mass="29803">MMSTGDDQPSAAKPAQPAPPRKPSPGMPWGQAETFHLIDAYEEKWLELKRSQLKSHEWEEVATTVAQRSGTGGASQIPSKSGTQCRHKIEKLRKRFKSERARQVRSFWPFFERMARLDRGPTPISVFPPTRHVATSARSSDEDDDNDHEVAVSNSRNVNGLPHSGVTKEEEEGEEEKEEVGRGGSSSGGGGFVGMIEVVKGFGEEISRIEKRKIEILQEIEKDRMEMEMKRQKMVMETQQYLMARIAEAVSGSTKKAKKLRNSFQ</sequence>
<dbReference type="InterPro" id="IPR044823">
    <property type="entry name" value="ASIL1/2-like"/>
</dbReference>
<dbReference type="Gene3D" id="1.10.10.60">
    <property type="entry name" value="Homeodomain-like"/>
    <property type="match status" value="1"/>
</dbReference>
<reference evidence="3" key="1">
    <citation type="submission" date="2020-01" db="EMBL/GenBank/DDBJ databases">
        <title>Genome sequence of Kobresia littledalei, the first chromosome-level genome in the family Cyperaceae.</title>
        <authorList>
            <person name="Qu G."/>
        </authorList>
    </citation>
    <scope>NUCLEOTIDE SEQUENCE</scope>
    <source>
        <strain evidence="3">C.B.Clarke</strain>
        <tissue evidence="3">Leaf</tissue>
    </source>
</reference>
<evidence type="ECO:0000313" key="4">
    <source>
        <dbReference type="Proteomes" id="UP000623129"/>
    </source>
</evidence>
<dbReference type="Pfam" id="PF13837">
    <property type="entry name" value="Myb_DNA-bind_4"/>
    <property type="match status" value="1"/>
</dbReference>
<proteinExistence type="predicted"/>
<dbReference type="InterPro" id="IPR044822">
    <property type="entry name" value="Myb_DNA-bind_4"/>
</dbReference>
<dbReference type="PANTHER" id="PTHR31307:SF3">
    <property type="entry name" value="HOMEODOMAIN-LIKE SUPERFAMILY PROTEIN"/>
    <property type="match status" value="1"/>
</dbReference>
<feature type="region of interest" description="Disordered" evidence="1">
    <location>
        <begin position="122"/>
        <end position="190"/>
    </location>
</feature>
<protein>
    <submittedName>
        <fullName evidence="3">Trihelix transcription factor ASIL2</fullName>
    </submittedName>
</protein>
<name>A0A833VQK0_9POAL</name>
<evidence type="ECO:0000256" key="1">
    <source>
        <dbReference type="SAM" id="MobiDB-lite"/>
    </source>
</evidence>
<feature type="compositionally biased region" description="Pro residues" evidence="1">
    <location>
        <begin position="16"/>
        <end position="26"/>
    </location>
</feature>
<feature type="region of interest" description="Disordered" evidence="1">
    <location>
        <begin position="1"/>
        <end position="31"/>
    </location>
</feature>
<evidence type="ECO:0000259" key="2">
    <source>
        <dbReference type="Pfam" id="PF13837"/>
    </source>
</evidence>
<dbReference type="PANTHER" id="PTHR31307">
    <property type="entry name" value="TRIHELIX TRANSCRIPTION FACTOR ASIL2"/>
    <property type="match status" value="1"/>
</dbReference>
<feature type="compositionally biased region" description="Polar residues" evidence="1">
    <location>
        <begin position="65"/>
        <end position="84"/>
    </location>
</feature>
<feature type="compositionally biased region" description="Acidic residues" evidence="1">
    <location>
        <begin position="169"/>
        <end position="178"/>
    </location>
</feature>
<organism evidence="3 4">
    <name type="scientific">Carex littledalei</name>
    <dbReference type="NCBI Taxonomy" id="544730"/>
    <lineage>
        <taxon>Eukaryota</taxon>
        <taxon>Viridiplantae</taxon>
        <taxon>Streptophyta</taxon>
        <taxon>Embryophyta</taxon>
        <taxon>Tracheophyta</taxon>
        <taxon>Spermatophyta</taxon>
        <taxon>Magnoliopsida</taxon>
        <taxon>Liliopsida</taxon>
        <taxon>Poales</taxon>
        <taxon>Cyperaceae</taxon>
        <taxon>Cyperoideae</taxon>
        <taxon>Cariceae</taxon>
        <taxon>Carex</taxon>
        <taxon>Carex subgen. Euthyceras</taxon>
    </lineage>
</organism>
<feature type="domain" description="Myb/SANT-like DNA-binding" evidence="2">
    <location>
        <begin position="28"/>
        <end position="117"/>
    </location>
</feature>
<gene>
    <name evidence="3" type="ORF">FCM35_KLT04553</name>
</gene>
<comment type="caution">
    <text evidence="3">The sequence shown here is derived from an EMBL/GenBank/DDBJ whole genome shotgun (WGS) entry which is preliminary data.</text>
</comment>
<dbReference type="OrthoDB" id="1901794at2759"/>
<evidence type="ECO:0000313" key="3">
    <source>
        <dbReference type="EMBL" id="KAF3331199.1"/>
    </source>
</evidence>
<feature type="region of interest" description="Disordered" evidence="1">
    <location>
        <begin position="65"/>
        <end position="85"/>
    </location>
</feature>
<keyword evidence="4" id="KW-1185">Reference proteome</keyword>
<dbReference type="AlphaFoldDB" id="A0A833VQK0"/>
<dbReference type="EMBL" id="SWLB01000013">
    <property type="protein sequence ID" value="KAF3331199.1"/>
    <property type="molecule type" value="Genomic_DNA"/>
</dbReference>
<accession>A0A833VQK0</accession>
<dbReference type="Proteomes" id="UP000623129">
    <property type="component" value="Unassembled WGS sequence"/>
</dbReference>